<dbReference type="PANTHER" id="PTHR38165">
    <property type="match status" value="1"/>
</dbReference>
<name>A0A6A6UYI7_9PLEO</name>
<dbReference type="CDD" id="cd09220">
    <property type="entry name" value="GH64-GluB-like"/>
    <property type="match status" value="1"/>
</dbReference>
<evidence type="ECO:0000313" key="3">
    <source>
        <dbReference type="Proteomes" id="UP000799440"/>
    </source>
</evidence>
<dbReference type="InterPro" id="IPR037398">
    <property type="entry name" value="Glyco_hydro_64_fam"/>
</dbReference>
<protein>
    <submittedName>
        <fullName evidence="2">Glycoside hydrolase family 64 protein</fullName>
    </submittedName>
</protein>
<dbReference type="InterPro" id="IPR032477">
    <property type="entry name" value="Glyco_hydro_64"/>
</dbReference>
<dbReference type="Proteomes" id="UP000799440">
    <property type="component" value="Unassembled WGS sequence"/>
</dbReference>
<dbReference type="Gene3D" id="2.60.110.10">
    <property type="entry name" value="Thaumatin"/>
    <property type="match status" value="1"/>
</dbReference>
<dbReference type="AlphaFoldDB" id="A0A6A6UYI7"/>
<keyword evidence="2" id="KW-0378">Hydrolase</keyword>
<reference evidence="2" key="1">
    <citation type="journal article" date="2020" name="Stud. Mycol.">
        <title>101 Dothideomycetes genomes: a test case for predicting lifestyles and emergence of pathogens.</title>
        <authorList>
            <person name="Haridas S."/>
            <person name="Albert R."/>
            <person name="Binder M."/>
            <person name="Bloem J."/>
            <person name="Labutti K."/>
            <person name="Salamov A."/>
            <person name="Andreopoulos B."/>
            <person name="Baker S."/>
            <person name="Barry K."/>
            <person name="Bills G."/>
            <person name="Bluhm B."/>
            <person name="Cannon C."/>
            <person name="Castanera R."/>
            <person name="Culley D."/>
            <person name="Daum C."/>
            <person name="Ezra D."/>
            <person name="Gonzalez J."/>
            <person name="Henrissat B."/>
            <person name="Kuo A."/>
            <person name="Liang C."/>
            <person name="Lipzen A."/>
            <person name="Lutzoni F."/>
            <person name="Magnuson J."/>
            <person name="Mondo S."/>
            <person name="Nolan M."/>
            <person name="Ohm R."/>
            <person name="Pangilinan J."/>
            <person name="Park H.-J."/>
            <person name="Ramirez L."/>
            <person name="Alfaro M."/>
            <person name="Sun H."/>
            <person name="Tritt A."/>
            <person name="Yoshinaga Y."/>
            <person name="Zwiers L.-H."/>
            <person name="Turgeon B."/>
            <person name="Goodwin S."/>
            <person name="Spatafora J."/>
            <person name="Crous P."/>
            <person name="Grigoriev I."/>
        </authorList>
    </citation>
    <scope>NUCLEOTIDE SEQUENCE</scope>
    <source>
        <strain evidence="2">CBS 119925</strain>
    </source>
</reference>
<keyword evidence="3" id="KW-1185">Reference proteome</keyword>
<dbReference type="Pfam" id="PF16483">
    <property type="entry name" value="Glyco_hydro_64"/>
    <property type="match status" value="1"/>
</dbReference>
<organism evidence="2 3">
    <name type="scientific">Sporormia fimetaria CBS 119925</name>
    <dbReference type="NCBI Taxonomy" id="1340428"/>
    <lineage>
        <taxon>Eukaryota</taxon>
        <taxon>Fungi</taxon>
        <taxon>Dikarya</taxon>
        <taxon>Ascomycota</taxon>
        <taxon>Pezizomycotina</taxon>
        <taxon>Dothideomycetes</taxon>
        <taxon>Pleosporomycetidae</taxon>
        <taxon>Pleosporales</taxon>
        <taxon>Sporormiaceae</taxon>
        <taxon>Sporormia</taxon>
    </lineage>
</organism>
<dbReference type="PANTHER" id="PTHR38165:SF1">
    <property type="entry name" value="GLUCANASE B"/>
    <property type="match status" value="1"/>
</dbReference>
<sequence length="425" mass="47012">MGSFYHRIKDSLNEKLPVKFSGRPSEKTETSDYHQAKFARIARYGEQPQVPIQAPRLTVALKNRTSSSNVYAYITGRALDCDNAPVFIQSDAKSLYFPESPCEILSPVMKDVGIKLGAPGNTVQAEIPRMCGGRIWFSVGAPLIFRINPGPAVVEPSITNQTDPNFNTVWDFVEFTYNEHQLFANITWVDMFCLPLSISLTNTNGNTQTVQGMPASGMSTIVNELKAQAARDNRPWDKLIYYCNDRPHRIISPNQLMVTNAKVWGDYWTDYVQKVWARFTTQDMIINTQAAPGNVRGRVVDGKLNIPGAGSFLPPKALDIFTCSTGPFITGSNQCRNAVIPRLAAAFNRTTLLQTCDQFPNGSKPIDYYKNPVTNHYSRILHQVALDGRGYTFPYDDVVPDGGEDVAGVVHDGCPKLFTIGVGGG</sequence>
<dbReference type="InterPro" id="IPR037176">
    <property type="entry name" value="Osmotin/thaumatin-like_sf"/>
</dbReference>
<dbReference type="OrthoDB" id="10058186at2759"/>
<dbReference type="InterPro" id="IPR042517">
    <property type="entry name" value="Glyco_hydro_64_N_2"/>
</dbReference>
<feature type="domain" description="GH64" evidence="1">
    <location>
        <begin position="54"/>
        <end position="409"/>
    </location>
</feature>
<dbReference type="EMBL" id="MU006598">
    <property type="protein sequence ID" value="KAF2743342.1"/>
    <property type="molecule type" value="Genomic_DNA"/>
</dbReference>
<accession>A0A6A6UYI7</accession>
<dbReference type="Gene3D" id="3.30.920.50">
    <property type="entry name" value="Beta-1,3-glucanase, C-terminal domain"/>
    <property type="match status" value="1"/>
</dbReference>
<dbReference type="PROSITE" id="PS52006">
    <property type="entry name" value="GH64"/>
    <property type="match status" value="1"/>
</dbReference>
<evidence type="ECO:0000313" key="2">
    <source>
        <dbReference type="EMBL" id="KAF2743342.1"/>
    </source>
</evidence>
<proteinExistence type="predicted"/>
<evidence type="ECO:0000259" key="1">
    <source>
        <dbReference type="PROSITE" id="PS52006"/>
    </source>
</evidence>
<gene>
    <name evidence="2" type="ORF">M011DRAFT_471502</name>
</gene>
<dbReference type="GO" id="GO:0016787">
    <property type="term" value="F:hydrolase activity"/>
    <property type="evidence" value="ECO:0007669"/>
    <property type="project" value="UniProtKB-KW"/>
</dbReference>